<evidence type="ECO:0000256" key="4">
    <source>
        <dbReference type="SAM" id="MobiDB-lite"/>
    </source>
</evidence>
<dbReference type="SMART" id="SM01274">
    <property type="entry name" value="malic"/>
    <property type="match status" value="1"/>
</dbReference>
<dbReference type="EMBL" id="LN890952">
    <property type="protein sequence ID" value="CUS15051.1"/>
    <property type="molecule type" value="Genomic_DNA"/>
</dbReference>
<dbReference type="GO" id="GO:0006108">
    <property type="term" value="P:malate metabolic process"/>
    <property type="evidence" value="ECO:0007669"/>
    <property type="project" value="TreeGrafter"/>
</dbReference>
<dbReference type="Gene3D" id="3.40.50.10380">
    <property type="entry name" value="Malic enzyme, N-terminal domain"/>
    <property type="match status" value="1"/>
</dbReference>
<dbReference type="InterPro" id="IPR046346">
    <property type="entry name" value="Aminoacid_DH-like_N_sf"/>
</dbReference>
<feature type="compositionally biased region" description="Polar residues" evidence="4">
    <location>
        <begin position="139"/>
        <end position="171"/>
    </location>
</feature>
<dbReference type="Proteomes" id="UP001412239">
    <property type="component" value="Unassembled WGS sequence"/>
</dbReference>
<evidence type="ECO:0000256" key="2">
    <source>
        <dbReference type="ARBA" id="ARBA00008785"/>
    </source>
</evidence>
<feature type="compositionally biased region" description="Low complexity" evidence="4">
    <location>
        <begin position="70"/>
        <end position="100"/>
    </location>
</feature>
<feature type="compositionally biased region" description="Polar residues" evidence="4">
    <location>
        <begin position="10"/>
        <end position="20"/>
    </location>
</feature>
<sequence length="744" mass="82062">MWLRVRDNSNHTQHTSARVTTLAGETSSTFIFYRLGIQRFNHKPKPETSQNTATALASYKHYLPSSPSSSSASAKFSSSSSSSSAHLPSTASPATSPSFSQLPPNLARANTNFLGQDANFEQSLSMAPPTLVTPFLRSGTPSQNGDHQASSAVHSATHSRSHSPTDFDTSYNEDLRAQLKVRGLLPPHVESYELQKARCLEQIAQKSNPIDKYMYLSNLRNTNVNLFYRLLMDNMKFIRRIQEITPLVYTPVVGEACVKWSHIYTQPEGLYLSHGDRGKLRGILDNWTADKVDIAVVTDGSRILGLGDLGVNGMGIPVGKLALYVGCAGIQPDRTLPITIDVGTENAANLNDPLYLGAKMHRVSEAEQLEFLDEMMIALNDKWPGLVVQFEDFKNPFPSLERYRNTYTCFNDDIQGTGAVVLGGTINALKSTGIPFKDQKLVFFGAGSAAVGVAKQICELFIKSGIPESDARKMFWLVDSKGMVANDRGDTLQEHKVYFSRDDNNGQQFKSLEEVVDYVKPTALMGLSTIGGAFKEPVIRKMASYNDRPIIFPLSNPSSKSECTYEQAMQWTNNKVIFASGSPFPEFEADGRVYTPGQGKSSPSGIRKVWFLTILQETTCTCSLVSDLALSCVRLCTSPRRWSTHLLSGWPILSRMRSVRRAGSTPTLTESGRSLSPSLAPSFVLLRRRTSTRTKPCSGSTTWNSTTTSAPRCTTPPVIIPDRQAPLWRSTATQLNFQICRWIA</sequence>
<dbReference type="InterPro" id="IPR001891">
    <property type="entry name" value="Malic_OxRdtase"/>
</dbReference>
<dbReference type="GO" id="GO:0005739">
    <property type="term" value="C:mitochondrion"/>
    <property type="evidence" value="ECO:0007669"/>
    <property type="project" value="TreeGrafter"/>
</dbReference>
<feature type="domain" description="Malic enzyme N-terminal" evidence="6">
    <location>
        <begin position="220"/>
        <end position="404"/>
    </location>
</feature>
<dbReference type="SUPFAM" id="SSF53223">
    <property type="entry name" value="Aminoacid dehydrogenase-like, N-terminal domain"/>
    <property type="match status" value="1"/>
</dbReference>
<dbReference type="AlphaFoldDB" id="A0A292Q7J1"/>
<gene>
    <name evidence="7" type="ORF">GSTUAT00000855001</name>
</gene>
<keyword evidence="3" id="KW-0560">Oxidoreductase</keyword>
<dbReference type="Pfam" id="PF03949">
    <property type="entry name" value="Malic_M"/>
    <property type="match status" value="1"/>
</dbReference>
<dbReference type="PANTHER" id="PTHR23406:SF32">
    <property type="entry name" value="NADP-DEPENDENT MALIC ENZYME"/>
    <property type="match status" value="1"/>
</dbReference>
<keyword evidence="8" id="KW-1185">Reference proteome</keyword>
<dbReference type="GO" id="GO:0051287">
    <property type="term" value="F:NAD binding"/>
    <property type="evidence" value="ECO:0007669"/>
    <property type="project" value="InterPro"/>
</dbReference>
<feature type="region of interest" description="Disordered" evidence="4">
    <location>
        <begin position="1"/>
        <end position="20"/>
    </location>
</feature>
<dbReference type="InterPro" id="IPR037062">
    <property type="entry name" value="Malic_N_dom_sf"/>
</dbReference>
<dbReference type="Gene3D" id="3.40.50.720">
    <property type="entry name" value="NAD(P)-binding Rossmann-like Domain"/>
    <property type="match status" value="1"/>
</dbReference>
<feature type="domain" description="Malic enzyme NAD-binding" evidence="5">
    <location>
        <begin position="414"/>
        <end position="633"/>
    </location>
</feature>
<name>A0A292Q7J1_9PEZI</name>
<dbReference type="PRINTS" id="PR00072">
    <property type="entry name" value="MALOXRDTASE"/>
</dbReference>
<dbReference type="InterPro" id="IPR012301">
    <property type="entry name" value="Malic_N_dom"/>
</dbReference>
<reference evidence="7" key="1">
    <citation type="submission" date="2015-10" db="EMBL/GenBank/DDBJ databases">
        <authorList>
            <person name="Regsiter A."/>
            <person name="william w."/>
        </authorList>
    </citation>
    <scope>NUCLEOTIDE SEQUENCE</scope>
    <source>
        <strain evidence="7">Montdore</strain>
    </source>
</reference>
<evidence type="ECO:0000259" key="6">
    <source>
        <dbReference type="SMART" id="SM01274"/>
    </source>
</evidence>
<dbReference type="PANTHER" id="PTHR23406">
    <property type="entry name" value="MALIC ENZYME-RELATED"/>
    <property type="match status" value="1"/>
</dbReference>
<dbReference type="InterPro" id="IPR012302">
    <property type="entry name" value="Malic_NAD-bd"/>
</dbReference>
<proteinExistence type="inferred from homology"/>
<dbReference type="Pfam" id="PF00390">
    <property type="entry name" value="malic"/>
    <property type="match status" value="1"/>
</dbReference>
<evidence type="ECO:0000259" key="5">
    <source>
        <dbReference type="SMART" id="SM00919"/>
    </source>
</evidence>
<evidence type="ECO:0008006" key="9">
    <source>
        <dbReference type="Google" id="ProtNLM"/>
    </source>
</evidence>
<dbReference type="InterPro" id="IPR036291">
    <property type="entry name" value="NAD(P)-bd_dom_sf"/>
</dbReference>
<evidence type="ECO:0000313" key="7">
    <source>
        <dbReference type="EMBL" id="CUS15051.1"/>
    </source>
</evidence>
<feature type="region of interest" description="Disordered" evidence="4">
    <location>
        <begin position="70"/>
        <end position="104"/>
    </location>
</feature>
<comment type="cofactor">
    <cofactor evidence="1">
        <name>Mg(2+)</name>
        <dbReference type="ChEBI" id="CHEBI:18420"/>
    </cofactor>
</comment>
<dbReference type="GO" id="GO:0004471">
    <property type="term" value="F:malate dehydrogenase (decarboxylating) (NAD+) activity"/>
    <property type="evidence" value="ECO:0007669"/>
    <property type="project" value="TreeGrafter"/>
</dbReference>
<dbReference type="SUPFAM" id="SSF51735">
    <property type="entry name" value="NAD(P)-binding Rossmann-fold domains"/>
    <property type="match status" value="1"/>
</dbReference>
<dbReference type="SMART" id="SM00919">
    <property type="entry name" value="Malic_M"/>
    <property type="match status" value="1"/>
</dbReference>
<evidence type="ECO:0000256" key="1">
    <source>
        <dbReference type="ARBA" id="ARBA00001946"/>
    </source>
</evidence>
<organism evidence="7 8">
    <name type="scientific">Tuber aestivum</name>
    <name type="common">summer truffle</name>
    <dbReference type="NCBI Taxonomy" id="59557"/>
    <lineage>
        <taxon>Eukaryota</taxon>
        <taxon>Fungi</taxon>
        <taxon>Dikarya</taxon>
        <taxon>Ascomycota</taxon>
        <taxon>Pezizomycotina</taxon>
        <taxon>Pezizomycetes</taxon>
        <taxon>Pezizales</taxon>
        <taxon>Tuberaceae</taxon>
        <taxon>Tuber</taxon>
    </lineage>
</organism>
<protein>
    <recommendedName>
        <fullName evidence="9">Malic enzyme</fullName>
    </recommendedName>
</protein>
<dbReference type="NCBIfam" id="NF010052">
    <property type="entry name" value="PRK13529.1"/>
    <property type="match status" value="1"/>
</dbReference>
<evidence type="ECO:0000256" key="3">
    <source>
        <dbReference type="ARBA" id="ARBA00023002"/>
    </source>
</evidence>
<feature type="region of interest" description="Disordered" evidence="4">
    <location>
        <begin position="131"/>
        <end position="171"/>
    </location>
</feature>
<evidence type="ECO:0000313" key="8">
    <source>
        <dbReference type="Proteomes" id="UP001412239"/>
    </source>
</evidence>
<accession>A0A292Q7J1</accession>
<comment type="similarity">
    <text evidence="2">Belongs to the malic enzymes family.</text>
</comment>